<organism evidence="1 2">
    <name type="scientific">Beutenbergia cavernae (strain ATCC BAA-8 / DSM 12333 / CCUG 43141 / JCM 11478 / NBRC 16432 / NCIMB 13614 / HKI 0122)</name>
    <dbReference type="NCBI Taxonomy" id="471853"/>
    <lineage>
        <taxon>Bacteria</taxon>
        <taxon>Bacillati</taxon>
        <taxon>Actinomycetota</taxon>
        <taxon>Actinomycetes</taxon>
        <taxon>Micrococcales</taxon>
        <taxon>Beutenbergiaceae</taxon>
        <taxon>Beutenbergia</taxon>
    </lineage>
</organism>
<evidence type="ECO:0000313" key="1">
    <source>
        <dbReference type="EMBL" id="ACQ78440.1"/>
    </source>
</evidence>
<keyword evidence="2" id="KW-1185">Reference proteome</keyword>
<dbReference type="EMBL" id="CP001618">
    <property type="protein sequence ID" value="ACQ78440.1"/>
    <property type="molecule type" value="Genomic_DNA"/>
</dbReference>
<dbReference type="STRING" id="471853.Bcav_0175"/>
<gene>
    <name evidence="1" type="ordered locus">Bcav_0175</name>
</gene>
<dbReference type="HOGENOM" id="CLU_1700795_0_0_11"/>
<evidence type="ECO:0000313" key="2">
    <source>
        <dbReference type="Proteomes" id="UP000007962"/>
    </source>
</evidence>
<dbReference type="Proteomes" id="UP000007962">
    <property type="component" value="Chromosome"/>
</dbReference>
<name>C5BVK0_BEUC1</name>
<dbReference type="AlphaFoldDB" id="C5BVK0"/>
<accession>C5BVK0</accession>
<dbReference type="KEGG" id="bcv:Bcav_0175"/>
<proteinExistence type="predicted"/>
<reference evidence="1 2" key="1">
    <citation type="journal article" date="2009" name="Stand. Genomic Sci.">
        <title>Complete genome sequence of Beutenbergia cavernae type strain (HKI 0122).</title>
        <authorList>
            <person name="Land M."/>
            <person name="Pukall R."/>
            <person name="Abt B."/>
            <person name="Goker M."/>
            <person name="Rohde M."/>
            <person name="Glavina Del Rio T."/>
            <person name="Tice H."/>
            <person name="Copeland A."/>
            <person name="Cheng J.F."/>
            <person name="Lucas S."/>
            <person name="Chen F."/>
            <person name="Nolan M."/>
            <person name="Bruce D."/>
            <person name="Goodwin L."/>
            <person name="Pitluck S."/>
            <person name="Ivanova N."/>
            <person name="Mavromatis K."/>
            <person name="Ovchinnikova G."/>
            <person name="Pati A."/>
            <person name="Chen A."/>
            <person name="Palaniappan K."/>
            <person name="Hauser L."/>
            <person name="Chang Y.J."/>
            <person name="Jefferies C.C."/>
            <person name="Saunders E."/>
            <person name="Brettin T."/>
            <person name="Detter J.C."/>
            <person name="Han C."/>
            <person name="Chain P."/>
            <person name="Bristow J."/>
            <person name="Eisen J.A."/>
            <person name="Markowitz V."/>
            <person name="Hugenholtz P."/>
            <person name="Kyrpides N.C."/>
            <person name="Klenk H.P."/>
            <person name="Lapidus A."/>
        </authorList>
    </citation>
    <scope>NUCLEOTIDE SEQUENCE [LARGE SCALE GENOMIC DNA]</scope>
    <source>
        <strain evidence="2">ATCC BAA-8 / DSM 12333 / NBRC 16432</strain>
    </source>
</reference>
<protein>
    <submittedName>
        <fullName evidence="1">Uncharacterized protein</fullName>
    </submittedName>
</protein>
<sequence length="154" mass="17334">MARGTWTQLWRLLKRYGPLALAAWRQVDKYLKEHPDVSAASKQQILRWRDQVIAVKNRRSVEGRLRGTLEVVDRLAAEHASSGRPERVATARDWADRAADITRALDMAVTRTGTQKKLMLDRIAARTDALAAEAFESLVDDDGGPPVEIPPRRP</sequence>
<dbReference type="OrthoDB" id="4833076at2"/>
<dbReference type="RefSeq" id="WP_012725220.1">
    <property type="nucleotide sequence ID" value="NC_012669.1"/>
</dbReference>